<evidence type="ECO:0000259" key="2">
    <source>
        <dbReference type="Pfam" id="PF07833"/>
    </source>
</evidence>
<accession>A0AA45WYL4</accession>
<keyword evidence="4" id="KW-1185">Reference proteome</keyword>
<evidence type="ECO:0000313" key="3">
    <source>
        <dbReference type="EMBL" id="SMP69311.1"/>
    </source>
</evidence>
<feature type="chain" id="PRO_5041214411" evidence="1">
    <location>
        <begin position="24"/>
        <end position="294"/>
    </location>
</feature>
<dbReference type="RefSeq" id="WP_283410628.1">
    <property type="nucleotide sequence ID" value="NZ_FXUF01000018.1"/>
</dbReference>
<dbReference type="Pfam" id="PF07833">
    <property type="entry name" value="Cu_amine_oxidN1"/>
    <property type="match status" value="1"/>
</dbReference>
<dbReference type="Proteomes" id="UP001158066">
    <property type="component" value="Unassembled WGS sequence"/>
</dbReference>
<reference evidence="3" key="1">
    <citation type="submission" date="2017-05" db="EMBL/GenBank/DDBJ databases">
        <authorList>
            <person name="Varghese N."/>
            <person name="Submissions S."/>
        </authorList>
    </citation>
    <scope>NUCLEOTIDE SEQUENCE</scope>
    <source>
        <strain evidence="3">Su22</strain>
    </source>
</reference>
<dbReference type="Gene3D" id="3.30.457.10">
    <property type="entry name" value="Copper amine oxidase-like, N-terminal domain"/>
    <property type="match status" value="1"/>
</dbReference>
<dbReference type="InterPro" id="IPR012854">
    <property type="entry name" value="Cu_amine_oxidase-like_N"/>
</dbReference>
<sequence length="294" mass="32790">MFKKMILTVLLLALLTATLTANASSPVHITIDGARLQIPAGEPGAYISSEGRTLIPVSFVARGLGAEVDWFEETKNVVITGNGQMVSLVIGDRDAMVNQHLVKLDTPAMITQRRTFVPLRFVSEGLGANVAWDGPNRTVVITTDGSEPQVTEGPKSVQEEGITFTYEHEETSSLPPMIREITQEDIDRIRAYLPLEGLTMDYSTVPNAAEWIARHRNKAPDMIPYDMILSPDIVYETHTGHAFRGVWTKIENGKIYQADGEIGLRASRYPPNWEEVTENCLDDRQLSEWREVRP</sequence>
<keyword evidence="1" id="KW-0732">Signal</keyword>
<evidence type="ECO:0000313" key="4">
    <source>
        <dbReference type="Proteomes" id="UP001158066"/>
    </source>
</evidence>
<proteinExistence type="predicted"/>
<evidence type="ECO:0000256" key="1">
    <source>
        <dbReference type="SAM" id="SignalP"/>
    </source>
</evidence>
<comment type="caution">
    <text evidence="3">The sequence shown here is derived from an EMBL/GenBank/DDBJ whole genome shotgun (WGS) entry which is preliminary data.</text>
</comment>
<protein>
    <submittedName>
        <fullName evidence="3">Copper amine oxidase N-terminal domain-containing protein</fullName>
    </submittedName>
</protein>
<name>A0AA45WYL4_9CLOT</name>
<organism evidence="3 4">
    <name type="scientific">Anoxynatronum buryatiense</name>
    <dbReference type="NCBI Taxonomy" id="489973"/>
    <lineage>
        <taxon>Bacteria</taxon>
        <taxon>Bacillati</taxon>
        <taxon>Bacillota</taxon>
        <taxon>Clostridia</taxon>
        <taxon>Eubacteriales</taxon>
        <taxon>Clostridiaceae</taxon>
        <taxon>Anoxynatronum</taxon>
    </lineage>
</organism>
<gene>
    <name evidence="3" type="ORF">SAMN06296020_11866</name>
</gene>
<dbReference type="AlphaFoldDB" id="A0AA45WYL4"/>
<feature type="domain" description="Copper amine oxidase-like N-terminal" evidence="2">
    <location>
        <begin position="45"/>
        <end position="141"/>
    </location>
</feature>
<dbReference type="EMBL" id="FXUF01000018">
    <property type="protein sequence ID" value="SMP69311.1"/>
    <property type="molecule type" value="Genomic_DNA"/>
</dbReference>
<feature type="signal peptide" evidence="1">
    <location>
        <begin position="1"/>
        <end position="23"/>
    </location>
</feature>
<dbReference type="InterPro" id="IPR036582">
    <property type="entry name" value="Mao_N_sf"/>
</dbReference>
<dbReference type="SUPFAM" id="SSF55383">
    <property type="entry name" value="Copper amine oxidase, domain N"/>
    <property type="match status" value="1"/>
</dbReference>